<sequence>ETIREVLPGIYTYSIMVGEDESEDKKSSFFGNINEEVNSVCEKLKADINLKYGFNAIGFSQRGRTPTPFQAMLLGEGHA</sequence>
<name>A0ACA9SF71_9GLOM</name>
<reference evidence="1" key="1">
    <citation type="submission" date="2021-06" db="EMBL/GenBank/DDBJ databases">
        <authorList>
            <person name="Kallberg Y."/>
            <person name="Tangrot J."/>
            <person name="Rosling A."/>
        </authorList>
    </citation>
    <scope>NUCLEOTIDE SEQUENCE</scope>
    <source>
        <strain evidence="1">MA461A</strain>
    </source>
</reference>
<organism evidence="1 2">
    <name type="scientific">Racocetra persica</name>
    <dbReference type="NCBI Taxonomy" id="160502"/>
    <lineage>
        <taxon>Eukaryota</taxon>
        <taxon>Fungi</taxon>
        <taxon>Fungi incertae sedis</taxon>
        <taxon>Mucoromycota</taxon>
        <taxon>Glomeromycotina</taxon>
        <taxon>Glomeromycetes</taxon>
        <taxon>Diversisporales</taxon>
        <taxon>Gigasporaceae</taxon>
        <taxon>Racocetra</taxon>
    </lineage>
</organism>
<dbReference type="EMBL" id="CAJVQC010115362">
    <property type="protein sequence ID" value="CAG8836649.1"/>
    <property type="molecule type" value="Genomic_DNA"/>
</dbReference>
<accession>A0ACA9SF71</accession>
<feature type="non-terminal residue" evidence="1">
    <location>
        <position position="79"/>
    </location>
</feature>
<comment type="caution">
    <text evidence="1">The sequence shown here is derived from an EMBL/GenBank/DDBJ whole genome shotgun (WGS) entry which is preliminary data.</text>
</comment>
<proteinExistence type="predicted"/>
<dbReference type="Proteomes" id="UP000789920">
    <property type="component" value="Unassembled WGS sequence"/>
</dbReference>
<gene>
    <name evidence="1" type="ORF">RPERSI_LOCUS30009</name>
</gene>
<feature type="non-terminal residue" evidence="1">
    <location>
        <position position="1"/>
    </location>
</feature>
<evidence type="ECO:0000313" key="1">
    <source>
        <dbReference type="EMBL" id="CAG8836649.1"/>
    </source>
</evidence>
<evidence type="ECO:0000313" key="2">
    <source>
        <dbReference type="Proteomes" id="UP000789920"/>
    </source>
</evidence>
<protein>
    <submittedName>
        <fullName evidence="1">12216_t:CDS:1</fullName>
    </submittedName>
</protein>
<keyword evidence="2" id="KW-1185">Reference proteome</keyword>